<dbReference type="CDD" id="cd04900">
    <property type="entry name" value="ACT_UUR-like_1"/>
    <property type="match status" value="1"/>
</dbReference>
<evidence type="ECO:0000256" key="8">
    <source>
        <dbReference type="HAMAP-Rule" id="MF_00277"/>
    </source>
</evidence>
<evidence type="ECO:0000256" key="3">
    <source>
        <dbReference type="ARBA" id="ARBA00022737"/>
    </source>
</evidence>
<dbReference type="EC" id="3.1.4.-" evidence="8"/>
<evidence type="ECO:0000256" key="5">
    <source>
        <dbReference type="ARBA" id="ARBA00022842"/>
    </source>
</evidence>
<dbReference type="Proteomes" id="UP001432180">
    <property type="component" value="Chromosome"/>
</dbReference>
<comment type="activity regulation">
    <text evidence="8">Uridylyltransferase (UTase) activity is inhibited by glutamine, while glutamine activates uridylyl-removing (UR) activity.</text>
</comment>
<feature type="region of interest" description="Uridylyltransferase" evidence="8">
    <location>
        <begin position="1"/>
        <end position="344"/>
    </location>
</feature>
<evidence type="ECO:0000313" key="11">
    <source>
        <dbReference type="EMBL" id="WPL18039.1"/>
    </source>
</evidence>
<dbReference type="SUPFAM" id="SSF81301">
    <property type="entry name" value="Nucleotidyltransferase"/>
    <property type="match status" value="1"/>
</dbReference>
<dbReference type="HAMAP" id="MF_00277">
    <property type="entry name" value="PII_uridylyl_transf"/>
    <property type="match status" value="1"/>
</dbReference>
<dbReference type="Pfam" id="PF01966">
    <property type="entry name" value="HD"/>
    <property type="match status" value="1"/>
</dbReference>
<dbReference type="InterPro" id="IPR043519">
    <property type="entry name" value="NT_sf"/>
</dbReference>
<comment type="catalytic activity">
    <reaction evidence="8">
        <text>[protein-PII]-uridylyl-L-tyrosine + H2O = [protein-PII]-L-tyrosine + UMP + H(+)</text>
        <dbReference type="Rhea" id="RHEA:48600"/>
        <dbReference type="Rhea" id="RHEA-COMP:12147"/>
        <dbReference type="Rhea" id="RHEA-COMP:12148"/>
        <dbReference type="ChEBI" id="CHEBI:15377"/>
        <dbReference type="ChEBI" id="CHEBI:15378"/>
        <dbReference type="ChEBI" id="CHEBI:46858"/>
        <dbReference type="ChEBI" id="CHEBI:57865"/>
        <dbReference type="ChEBI" id="CHEBI:90602"/>
    </reaction>
</comment>
<dbReference type="PROSITE" id="PS51671">
    <property type="entry name" value="ACT"/>
    <property type="match status" value="2"/>
</dbReference>
<dbReference type="SUPFAM" id="SSF81593">
    <property type="entry name" value="Nucleotidyltransferase substrate binding subunit/domain"/>
    <property type="match status" value="1"/>
</dbReference>
<comment type="caution">
    <text evidence="8">Lacks conserved residue(s) required for the propagation of feature annotation.</text>
</comment>
<comment type="function">
    <text evidence="8">Modifies, by uridylylation and deuridylylation, the PII regulatory proteins (GlnB and homologs), in response to the nitrogen status of the cell that GlnD senses through the glutamine level. Under low glutamine levels, catalyzes the conversion of the PII proteins and UTP to PII-UMP and PPi, while under higher glutamine levels, GlnD hydrolyzes PII-UMP to PII and UMP (deuridylylation). Thus, controls uridylylation state and activity of the PII proteins, and plays an important role in the regulation of nitrogen metabolism.</text>
</comment>
<sequence length="897" mass="102549">MTPDAIIHQPLTSAERERLISTPPENCVRVFKEILAQATSRLSEAFDAAVPVGALAIARSRLIDELLIHAWRQFGPSDTQAALVAVGGYGREELMPASDIDLLMLVAPEAVEATTEHLSAFLTFLWDIRLEVGHAVRTPAECQTEARDDVTVITNLIEARLIAGKEDLFVDMQQAIAPECVWPSEAFFDAKCREQRARWQKYGETAYNLEPNIKENPGGLRDIQMIVWVTKRHFGTTALEELVRHGFLTQTEYFTLIDSQALLWRIRFALHRLAGRREDRLLFDYQRTLAAEFGFSDTETDLAVEQFMQQYYRAVMELNRLNEMLLQLFREAIVLRDHVGPPQPINKRFQSRSGYLEVTHDQVFNRSPFALLELFHILQLQPELKGVRASTIRLVRENRHRIDDDFREDLRARSLFMEIFRHPTGLSRVLTRMNRYGVLARYIPAFANIVGRMQYDLFHVYTVDEHTLMLVRNLRRFSVRDFDHEFPLCSAIARRIPKRELLYLGGLFHDIAKGRGGDHSQLGARDAWDFCQLHHLSEYDSRLVVWLVETHLLMSLTAQRKDIRDPDVIQEFAALVGDVNRLNYLYLLTVADSRATNPKRWNSWKDALLRELYLSTRDSLERGLDNPQAQDDLIEQKQTEAMRILARAGIEAEQCRDLWHKLSADFFAPASPEEIAWQSQQILASNRLGQPLVAIRSLAPRGCSEIFIHARDGKNLFVRTTALLDQLGLNIVDARITTTDDGSAMNSFQVLGADGLPVPQGEETDELCALLHRELEQLDNDKVEVARRLPRQHHHFPIETRVSFNDDPKRQRTMMRLVTLDRPGLLAEVGSVFESCDIRLQSAKIATIGAEVDDVFFITTLADGPIRCETVLACLRQEIHRRLEKSSERGASRPAGG</sequence>
<dbReference type="SUPFAM" id="SSF55021">
    <property type="entry name" value="ACT-like"/>
    <property type="match status" value="2"/>
</dbReference>
<dbReference type="PIRSF" id="PIRSF006288">
    <property type="entry name" value="PII_uridyltransf"/>
    <property type="match status" value="1"/>
</dbReference>
<dbReference type="CDD" id="cd04899">
    <property type="entry name" value="ACT_ACR-UUR-like_2"/>
    <property type="match status" value="1"/>
</dbReference>
<comment type="domain">
    <text evidence="8">Has four distinct domains: an N-terminal nucleotidyltransferase (NT) domain responsible for UTase activity, a central HD domain that encodes UR activity, and two C-terminal ACT domains that seem to have a role in glutamine sensing.</text>
</comment>
<dbReference type="InterPro" id="IPR045865">
    <property type="entry name" value="ACT-like_dom_sf"/>
</dbReference>
<organism evidence="11 12">
    <name type="scientific">Thiorhodovibrio winogradskyi</name>
    <dbReference type="NCBI Taxonomy" id="77007"/>
    <lineage>
        <taxon>Bacteria</taxon>
        <taxon>Pseudomonadati</taxon>
        <taxon>Pseudomonadota</taxon>
        <taxon>Gammaproteobacteria</taxon>
        <taxon>Chromatiales</taxon>
        <taxon>Chromatiaceae</taxon>
        <taxon>Thiorhodovibrio</taxon>
    </lineage>
</organism>
<dbReference type="Gene3D" id="3.30.460.10">
    <property type="entry name" value="Beta Polymerase, domain 2"/>
    <property type="match status" value="1"/>
</dbReference>
<dbReference type="InterPro" id="IPR006674">
    <property type="entry name" value="HD_domain"/>
</dbReference>
<comment type="catalytic activity">
    <reaction evidence="7">
        <text>guanosine 3',5'-bis(diphosphate) + H2O = GDP + diphosphate + H(+)</text>
        <dbReference type="Rhea" id="RHEA:14253"/>
        <dbReference type="ChEBI" id="CHEBI:15377"/>
        <dbReference type="ChEBI" id="CHEBI:15378"/>
        <dbReference type="ChEBI" id="CHEBI:33019"/>
        <dbReference type="ChEBI" id="CHEBI:58189"/>
        <dbReference type="ChEBI" id="CHEBI:77828"/>
        <dbReference type="EC" id="3.1.7.2"/>
    </reaction>
</comment>
<dbReference type="Pfam" id="PF08335">
    <property type="entry name" value="GlnD_UR_UTase"/>
    <property type="match status" value="1"/>
</dbReference>
<keyword evidence="2 8" id="KW-0548">Nucleotidyltransferase</keyword>
<dbReference type="PANTHER" id="PTHR47320:SF1">
    <property type="entry name" value="BIFUNCTIONAL URIDYLYLTRANSFERASE_URIDYLYL-REMOVING ENZYME"/>
    <property type="match status" value="1"/>
</dbReference>
<keyword evidence="12" id="KW-1185">Reference proteome</keyword>
<evidence type="ECO:0000259" key="10">
    <source>
        <dbReference type="PROSITE" id="PS51831"/>
    </source>
</evidence>
<evidence type="ECO:0000256" key="4">
    <source>
        <dbReference type="ARBA" id="ARBA00022801"/>
    </source>
</evidence>
<keyword evidence="3" id="KW-0677">Repeat</keyword>
<evidence type="ECO:0000259" key="9">
    <source>
        <dbReference type="PROSITE" id="PS51671"/>
    </source>
</evidence>
<dbReference type="InterPro" id="IPR010043">
    <property type="entry name" value="UTase/UR"/>
</dbReference>
<evidence type="ECO:0000313" key="12">
    <source>
        <dbReference type="Proteomes" id="UP001432180"/>
    </source>
</evidence>
<dbReference type="RefSeq" id="WP_328983834.1">
    <property type="nucleotide sequence ID" value="NZ_CP121472.1"/>
</dbReference>
<evidence type="ECO:0000256" key="6">
    <source>
        <dbReference type="ARBA" id="ARBA00023268"/>
    </source>
</evidence>
<accession>A0ABZ0SBX6</accession>
<dbReference type="InterPro" id="IPR013546">
    <property type="entry name" value="PII_UdlTrfase/GS_AdlTrfase"/>
</dbReference>
<dbReference type="CDD" id="cd05401">
    <property type="entry name" value="NT_GlnE_GlnD_like"/>
    <property type="match status" value="1"/>
</dbReference>
<protein>
    <recommendedName>
        <fullName evidence="8">Bifunctional uridylyltransferase/uridylyl-removing enzyme</fullName>
        <shortName evidence="8">UTase/UR</shortName>
    </recommendedName>
    <alternativeName>
        <fullName evidence="8">Bifunctional [protein-PII] modification enzyme</fullName>
    </alternativeName>
    <alternativeName>
        <fullName evidence="8">Bifunctional nitrogen sensor protein</fullName>
    </alternativeName>
    <domain>
        <recommendedName>
            <fullName evidence="8">[Protein-PII] uridylyltransferase</fullName>
            <shortName evidence="8">PII uridylyltransferase</shortName>
            <shortName evidence="8">UTase</shortName>
            <ecNumber evidence="8">2.7.7.59</ecNumber>
        </recommendedName>
    </domain>
    <domain>
        <recommendedName>
            <fullName evidence="8">[Protein-PII]-UMP uridylyl-removing enzyme</fullName>
            <shortName evidence="8">UR</shortName>
            <ecNumber evidence="8">3.1.4.-</ecNumber>
        </recommendedName>
    </domain>
</protein>
<feature type="domain" description="ACT" evidence="9">
    <location>
        <begin position="814"/>
        <end position="889"/>
    </location>
</feature>
<dbReference type="EMBL" id="CP121472">
    <property type="protein sequence ID" value="WPL18039.1"/>
    <property type="molecule type" value="Genomic_DNA"/>
</dbReference>
<dbReference type="PANTHER" id="PTHR47320">
    <property type="entry name" value="BIFUNCTIONAL URIDYLYLTRANSFERASE/URIDYLYL-REMOVING ENZYME"/>
    <property type="match status" value="1"/>
</dbReference>
<dbReference type="Gene3D" id="1.10.3210.10">
    <property type="entry name" value="Hypothetical protein af1432"/>
    <property type="match status" value="1"/>
</dbReference>
<dbReference type="SMART" id="SM00471">
    <property type="entry name" value="HDc"/>
    <property type="match status" value="1"/>
</dbReference>
<dbReference type="InterPro" id="IPR003607">
    <property type="entry name" value="HD/PDEase_dom"/>
</dbReference>
<proteinExistence type="inferred from homology"/>
<keyword evidence="4 8" id="KW-0378">Hydrolase</keyword>
<dbReference type="CDD" id="cd00077">
    <property type="entry name" value="HDc"/>
    <property type="match status" value="1"/>
</dbReference>
<evidence type="ECO:0000256" key="2">
    <source>
        <dbReference type="ARBA" id="ARBA00022695"/>
    </source>
</evidence>
<name>A0ABZ0SBX6_9GAMM</name>
<dbReference type="InterPro" id="IPR002912">
    <property type="entry name" value="ACT_dom"/>
</dbReference>
<evidence type="ECO:0000256" key="7">
    <source>
        <dbReference type="ARBA" id="ARBA00047968"/>
    </source>
</evidence>
<keyword evidence="1 8" id="KW-0808">Transferase</keyword>
<dbReference type="EC" id="2.7.7.59" evidence="8"/>
<dbReference type="NCBIfam" id="TIGR01693">
    <property type="entry name" value="UTase_glnD"/>
    <property type="match status" value="1"/>
</dbReference>
<evidence type="ECO:0000256" key="1">
    <source>
        <dbReference type="ARBA" id="ARBA00022679"/>
    </source>
</evidence>
<feature type="domain" description="ACT" evidence="9">
    <location>
        <begin position="705"/>
        <end position="791"/>
    </location>
</feature>
<gene>
    <name evidence="8" type="primary">glnD</name>
    <name evidence="11" type="ORF">Thiowin_03090</name>
</gene>
<dbReference type="PROSITE" id="PS51831">
    <property type="entry name" value="HD"/>
    <property type="match status" value="1"/>
</dbReference>
<reference evidence="11 12" key="1">
    <citation type="journal article" date="2023" name="Microorganisms">
        <title>Thiorhodovibrio frisius and Trv. litoralis spp. nov., Two Novel Members from a Clade of Fastidious Purple Sulfur Bacteria That Exhibit Unique Red-Shifted Light-Harvesting Capabilities.</title>
        <authorList>
            <person name="Methner A."/>
            <person name="Kuzyk S.B."/>
            <person name="Petersen J."/>
            <person name="Bauer S."/>
            <person name="Brinkmann H."/>
            <person name="Sichau K."/>
            <person name="Wanner G."/>
            <person name="Wolf J."/>
            <person name="Neumann-Schaal M."/>
            <person name="Henke P."/>
            <person name="Tank M."/>
            <person name="Sproer C."/>
            <person name="Bunk B."/>
            <person name="Overmann J."/>
        </authorList>
    </citation>
    <scope>NUCLEOTIDE SEQUENCE [LARGE SCALE GENOMIC DNA]</scope>
    <source>
        <strain evidence="11 12">DSM 6702</strain>
    </source>
</reference>
<comment type="cofactor">
    <cofactor evidence="8">
        <name>Mg(2+)</name>
        <dbReference type="ChEBI" id="CHEBI:18420"/>
    </cofactor>
</comment>
<dbReference type="SUPFAM" id="SSF109604">
    <property type="entry name" value="HD-domain/PDEase-like"/>
    <property type="match status" value="1"/>
</dbReference>
<feature type="domain" description="HD" evidence="10">
    <location>
        <begin position="463"/>
        <end position="585"/>
    </location>
</feature>
<keyword evidence="5 8" id="KW-0460">Magnesium</keyword>
<comment type="similarity">
    <text evidence="8">Belongs to the GlnD family.</text>
</comment>
<dbReference type="Gene3D" id="1.20.120.330">
    <property type="entry name" value="Nucleotidyltransferases domain 2"/>
    <property type="match status" value="1"/>
</dbReference>
<keyword evidence="6 8" id="KW-0511">Multifunctional enzyme</keyword>
<comment type="catalytic activity">
    <reaction evidence="8">
        <text>[protein-PII]-L-tyrosine + UTP = [protein-PII]-uridylyl-L-tyrosine + diphosphate</text>
        <dbReference type="Rhea" id="RHEA:13673"/>
        <dbReference type="Rhea" id="RHEA-COMP:12147"/>
        <dbReference type="Rhea" id="RHEA-COMP:12148"/>
        <dbReference type="ChEBI" id="CHEBI:33019"/>
        <dbReference type="ChEBI" id="CHEBI:46398"/>
        <dbReference type="ChEBI" id="CHEBI:46858"/>
        <dbReference type="ChEBI" id="CHEBI:90602"/>
        <dbReference type="EC" id="2.7.7.59"/>
    </reaction>
</comment>